<dbReference type="CDD" id="cd02516">
    <property type="entry name" value="CDP-ME_synthetase"/>
    <property type="match status" value="1"/>
</dbReference>
<feature type="binding site" evidence="14">
    <location>
        <position position="236"/>
    </location>
    <ligand>
        <name>a divalent metal cation</name>
        <dbReference type="ChEBI" id="CHEBI:60240"/>
    </ligand>
</feature>
<reference evidence="16 17" key="1">
    <citation type="submission" date="2018-04" db="EMBL/GenBank/DDBJ databases">
        <title>Genomic Encyclopedia of Archaeal and Bacterial Type Strains, Phase II (KMG-II): from individual species to whole genera.</title>
        <authorList>
            <person name="Goeker M."/>
        </authorList>
    </citation>
    <scope>NUCLEOTIDE SEQUENCE [LARGE SCALE GENOMIC DNA]</scope>
    <source>
        <strain evidence="16 17">DSM 23382</strain>
    </source>
</reference>
<organism evidence="16 17">
    <name type="scientific">Breoghania corrubedonensis</name>
    <dbReference type="NCBI Taxonomy" id="665038"/>
    <lineage>
        <taxon>Bacteria</taxon>
        <taxon>Pseudomonadati</taxon>
        <taxon>Pseudomonadota</taxon>
        <taxon>Alphaproteobacteria</taxon>
        <taxon>Hyphomicrobiales</taxon>
        <taxon>Stappiaceae</taxon>
        <taxon>Breoghania</taxon>
    </lineage>
</organism>
<feature type="binding site" evidence="14">
    <location>
        <position position="234"/>
    </location>
    <ligand>
        <name>a divalent metal cation</name>
        <dbReference type="ChEBI" id="CHEBI:60240"/>
    </ligand>
</feature>
<evidence type="ECO:0000256" key="2">
    <source>
        <dbReference type="ARBA" id="ARBA00001282"/>
    </source>
</evidence>
<comment type="function">
    <text evidence="14">Bifunctional enzyme that catalyzes the formation of 4-diphosphocytidyl-2-C-methyl-D-erythritol from CTP and 2-C-methyl-D-erythritol 4-phosphate (MEP) (IspD), and catalyzes the conversion of 4-diphosphocytidyl-2-C-methyl-D-erythritol 2-phosphate (CDP-ME2P) to 2-C-methyl-D-erythritol 2,4-cyclodiphosphate (ME-CPP) with a corresponding release of cytidine 5-monophosphate (CMP) (IspF).</text>
</comment>
<dbReference type="GO" id="GO:0008685">
    <property type="term" value="F:2-C-methyl-D-erythritol 2,4-cyclodiphosphate synthase activity"/>
    <property type="evidence" value="ECO:0007669"/>
    <property type="project" value="UniProtKB-UniRule"/>
</dbReference>
<dbReference type="SUPFAM" id="SSF53448">
    <property type="entry name" value="Nucleotide-diphospho-sugar transferases"/>
    <property type="match status" value="1"/>
</dbReference>
<dbReference type="PROSITE" id="PS01295">
    <property type="entry name" value="ISPD"/>
    <property type="match status" value="1"/>
</dbReference>
<evidence type="ECO:0000256" key="3">
    <source>
        <dbReference type="ARBA" id="ARBA00001968"/>
    </source>
</evidence>
<dbReference type="Proteomes" id="UP000244081">
    <property type="component" value="Unassembled WGS sequence"/>
</dbReference>
<evidence type="ECO:0000256" key="4">
    <source>
        <dbReference type="ARBA" id="ARBA00004709"/>
    </source>
</evidence>
<dbReference type="EC" id="2.7.7.60" evidence="14"/>
<feature type="region of interest" description="2-C-methyl-D-erythritol 4-phosphate cytidylyltransferase" evidence="14">
    <location>
        <begin position="1"/>
        <end position="227"/>
    </location>
</feature>
<keyword evidence="13 14" id="KW-0511">Multifunctional enzyme</keyword>
<dbReference type="InterPro" id="IPR001228">
    <property type="entry name" value="IspD"/>
</dbReference>
<dbReference type="InterPro" id="IPR036571">
    <property type="entry name" value="MECDP_synthase_sf"/>
</dbReference>
<comment type="caution">
    <text evidence="14">Lacks conserved residue(s) required for the propagation of feature annotation.</text>
</comment>
<protein>
    <recommendedName>
        <fullName evidence="14">Bifunctional enzyme IspD/IspF</fullName>
    </recommendedName>
    <domain>
        <recommendedName>
            <fullName evidence="14">2-C-methyl-D-erythritol 4-phosphate cytidylyltransferase</fullName>
            <ecNumber evidence="14">2.7.7.60</ecNumber>
        </recommendedName>
        <alternativeName>
            <fullName evidence="14">4-diphosphocytidyl-2C-methyl-D-erythritol synthase</fullName>
        </alternativeName>
        <alternativeName>
            <fullName evidence="14">MEP cytidylyltransferase</fullName>
            <shortName evidence="14">MCT</shortName>
        </alternativeName>
    </domain>
    <domain>
        <recommendedName>
            <fullName evidence="14">2-C-methyl-D-erythritol 2,4-cyclodiphosphate synthase</fullName>
            <shortName evidence="14">MECDP-synthase</shortName>
            <shortName evidence="14">MECPP-synthase</shortName>
            <shortName evidence="14">MECPS</shortName>
            <ecNumber evidence="14">4.6.1.12</ecNumber>
        </recommendedName>
    </domain>
</protein>
<dbReference type="SUPFAM" id="SSF69765">
    <property type="entry name" value="IpsF-like"/>
    <property type="match status" value="1"/>
</dbReference>
<dbReference type="InterPro" id="IPR018294">
    <property type="entry name" value="ISPD_synthase_CS"/>
</dbReference>
<feature type="site" description="Positions MEP for the nucleophilic attack" evidence="14">
    <location>
        <position position="145"/>
    </location>
</feature>
<dbReference type="InterPro" id="IPR003526">
    <property type="entry name" value="MECDP_synthase"/>
</dbReference>
<evidence type="ECO:0000256" key="13">
    <source>
        <dbReference type="ARBA" id="ARBA00023268"/>
    </source>
</evidence>
<accession>A0A2T5V922</accession>
<dbReference type="Pfam" id="PF02542">
    <property type="entry name" value="YgbB"/>
    <property type="match status" value="1"/>
</dbReference>
<evidence type="ECO:0000256" key="8">
    <source>
        <dbReference type="ARBA" id="ARBA00022679"/>
    </source>
</evidence>
<evidence type="ECO:0000313" key="16">
    <source>
        <dbReference type="EMBL" id="PTW60256.1"/>
    </source>
</evidence>
<evidence type="ECO:0000256" key="1">
    <source>
        <dbReference type="ARBA" id="ARBA00000200"/>
    </source>
</evidence>
<feature type="binding site" evidence="14">
    <location>
        <begin position="260"/>
        <end position="261"/>
    </location>
    <ligand>
        <name>4-CDP-2-C-methyl-D-erythritol 2-phosphate</name>
        <dbReference type="ChEBI" id="CHEBI:57919"/>
    </ligand>
</feature>
<keyword evidence="8 14" id="KW-0808">Transferase</keyword>
<dbReference type="UniPathway" id="UPA00056">
    <property type="reaction ID" value="UER00093"/>
</dbReference>
<comment type="similarity">
    <text evidence="6">Belongs to the IspF family.</text>
</comment>
<dbReference type="NCBIfam" id="TIGR00453">
    <property type="entry name" value="ispD"/>
    <property type="match status" value="1"/>
</dbReference>
<feature type="site" description="Transition state stabilizer" evidence="14">
    <location>
        <position position="10"/>
    </location>
</feature>
<dbReference type="Gene3D" id="3.90.550.10">
    <property type="entry name" value="Spore Coat Polysaccharide Biosynthesis Protein SpsA, Chain A"/>
    <property type="match status" value="1"/>
</dbReference>
<feature type="binding site" evidence="14">
    <location>
        <position position="368"/>
    </location>
    <ligand>
        <name>4-CDP-2-C-methyl-D-erythritol 2-phosphate</name>
        <dbReference type="ChEBI" id="CHEBI:57919"/>
    </ligand>
</feature>
<dbReference type="EC" id="4.6.1.12" evidence="14"/>
<dbReference type="AlphaFoldDB" id="A0A2T5V922"/>
<dbReference type="PANTHER" id="PTHR43181:SF1">
    <property type="entry name" value="2-C-METHYL-D-ERYTHRITOL 2,4-CYCLODIPHOSPHATE SYNTHASE, CHLOROPLASTIC"/>
    <property type="match status" value="1"/>
</dbReference>
<dbReference type="EMBL" id="QAYG01000005">
    <property type="protein sequence ID" value="PTW60256.1"/>
    <property type="molecule type" value="Genomic_DNA"/>
</dbReference>
<dbReference type="GO" id="GO:0050518">
    <property type="term" value="F:2-C-methyl-D-erythritol 4-phosphate cytidylyltransferase activity"/>
    <property type="evidence" value="ECO:0007669"/>
    <property type="project" value="UniProtKB-UniRule"/>
</dbReference>
<keyword evidence="17" id="KW-1185">Reference proteome</keyword>
<dbReference type="Pfam" id="PF01128">
    <property type="entry name" value="IspD"/>
    <property type="match status" value="1"/>
</dbReference>
<dbReference type="CDD" id="cd00554">
    <property type="entry name" value="MECDP_synthase"/>
    <property type="match status" value="1"/>
</dbReference>
<comment type="catalytic activity">
    <reaction evidence="2 14">
        <text>2-C-methyl-D-erythritol 4-phosphate + CTP + H(+) = 4-CDP-2-C-methyl-D-erythritol + diphosphate</text>
        <dbReference type="Rhea" id="RHEA:13429"/>
        <dbReference type="ChEBI" id="CHEBI:15378"/>
        <dbReference type="ChEBI" id="CHEBI:33019"/>
        <dbReference type="ChEBI" id="CHEBI:37563"/>
        <dbReference type="ChEBI" id="CHEBI:57823"/>
        <dbReference type="ChEBI" id="CHEBI:58262"/>
        <dbReference type="EC" id="2.7.7.60"/>
    </reaction>
</comment>
<dbReference type="PROSITE" id="PS01350">
    <property type="entry name" value="ISPF"/>
    <property type="match status" value="1"/>
</dbReference>
<dbReference type="PANTHER" id="PTHR43181">
    <property type="entry name" value="2-C-METHYL-D-ERYTHRITOL 2,4-CYCLODIPHOSPHATE SYNTHASE, CHLOROPLASTIC"/>
    <property type="match status" value="1"/>
</dbReference>
<keyword evidence="12 14" id="KW-0456">Lyase</keyword>
<evidence type="ECO:0000256" key="6">
    <source>
        <dbReference type="ARBA" id="ARBA00008480"/>
    </source>
</evidence>
<evidence type="ECO:0000256" key="11">
    <source>
        <dbReference type="ARBA" id="ARBA00023229"/>
    </source>
</evidence>
<keyword evidence="10 14" id="KW-0479">Metal-binding</keyword>
<comment type="pathway">
    <text evidence="4 14">Isoprenoid biosynthesis; isopentenyl diphosphate biosynthesis via DXP pathway; isopentenyl diphosphate from 1-deoxy-D-xylulose 5-phosphate: step 4/6.</text>
</comment>
<feature type="site" description="Transition state stabilizer" evidence="14">
    <location>
        <position position="359"/>
    </location>
</feature>
<keyword evidence="11 14" id="KW-0414">Isoprene biosynthesis</keyword>
<evidence type="ECO:0000256" key="12">
    <source>
        <dbReference type="ARBA" id="ARBA00023239"/>
    </source>
</evidence>
<dbReference type="GO" id="GO:0046872">
    <property type="term" value="F:metal ion binding"/>
    <property type="evidence" value="ECO:0007669"/>
    <property type="project" value="UniProtKB-KW"/>
</dbReference>
<dbReference type="HAMAP" id="MF_00107">
    <property type="entry name" value="IspF"/>
    <property type="match status" value="1"/>
</dbReference>
<evidence type="ECO:0000256" key="5">
    <source>
        <dbReference type="ARBA" id="ARBA00004787"/>
    </source>
</evidence>
<dbReference type="InterPro" id="IPR026596">
    <property type="entry name" value="IspD/F"/>
</dbReference>
<evidence type="ECO:0000313" key="17">
    <source>
        <dbReference type="Proteomes" id="UP000244081"/>
    </source>
</evidence>
<feature type="region of interest" description="2-C-methyl-D-erythritol 2,4-cyclodiphosphate synthase" evidence="14">
    <location>
        <begin position="228"/>
        <end position="385"/>
    </location>
</feature>
<dbReference type="InterPro" id="IPR029044">
    <property type="entry name" value="Nucleotide-diphossugar_trans"/>
</dbReference>
<comment type="similarity">
    <text evidence="7">Belongs to the IspD/TarI cytidylyltransferase family. IspD subfamily.</text>
</comment>
<feature type="binding site" evidence="14">
    <location>
        <begin position="234"/>
        <end position="236"/>
    </location>
    <ligand>
        <name>4-CDP-2-C-methyl-D-erythritol 2-phosphate</name>
        <dbReference type="ChEBI" id="CHEBI:57919"/>
    </ligand>
</feature>
<dbReference type="Gene3D" id="3.30.1330.50">
    <property type="entry name" value="2-C-methyl-D-erythritol 2,4-cyclodiphosphate synthase"/>
    <property type="match status" value="1"/>
</dbReference>
<evidence type="ECO:0000256" key="14">
    <source>
        <dbReference type="HAMAP-Rule" id="MF_01520"/>
    </source>
</evidence>
<comment type="caution">
    <text evidence="16">The sequence shown here is derived from an EMBL/GenBank/DDBJ whole genome shotgun (WGS) entry which is preliminary data.</text>
</comment>
<comment type="similarity">
    <text evidence="14">In the N-terminal section; belongs to the IspD/TarI cytidylyltransferase family. IspD subfamily.</text>
</comment>
<comment type="similarity">
    <text evidence="14">In the C-terminal section; belongs to the IspF family.</text>
</comment>
<evidence type="ECO:0000256" key="9">
    <source>
        <dbReference type="ARBA" id="ARBA00022695"/>
    </source>
</evidence>
<keyword evidence="9 14" id="KW-0548">Nucleotidyltransferase</keyword>
<comment type="pathway">
    <text evidence="5 14">Isoprenoid biosynthesis; isopentenyl diphosphate biosynthesis via DXP pathway; isopentenyl diphosphate from 1-deoxy-D-xylulose 5-phosphate: step 2/6.</text>
</comment>
<dbReference type="NCBIfam" id="TIGR00151">
    <property type="entry name" value="ispF"/>
    <property type="match status" value="1"/>
</dbReference>
<evidence type="ECO:0000256" key="10">
    <source>
        <dbReference type="ARBA" id="ARBA00022723"/>
    </source>
</evidence>
<feature type="binding site" evidence="14">
    <location>
        <begin position="358"/>
        <end position="361"/>
    </location>
    <ligand>
        <name>4-CDP-2-C-methyl-D-erythritol 2-phosphate</name>
        <dbReference type="ChEBI" id="CHEBI:57919"/>
    </ligand>
</feature>
<evidence type="ECO:0000256" key="7">
    <source>
        <dbReference type="ARBA" id="ARBA00009789"/>
    </source>
</evidence>
<comment type="cofactor">
    <cofactor evidence="3 14">
        <name>a divalent metal cation</name>
        <dbReference type="ChEBI" id="CHEBI:60240"/>
    </cofactor>
</comment>
<proteinExistence type="inferred from homology"/>
<dbReference type="NCBIfam" id="NF006899">
    <property type="entry name" value="PRK09382.1"/>
    <property type="match status" value="1"/>
</dbReference>
<feature type="domain" description="2-C-methyl-D-erythritol 2,4-cyclodiphosphate synthase" evidence="15">
    <location>
        <begin position="227"/>
        <end position="380"/>
    </location>
</feature>
<dbReference type="InterPro" id="IPR020555">
    <property type="entry name" value="MECDP_synthase_CS"/>
</dbReference>
<feature type="site" description="Positions MEP for the nucleophilic attack" evidence="14">
    <location>
        <position position="202"/>
    </location>
</feature>
<evidence type="ECO:0000259" key="15">
    <source>
        <dbReference type="Pfam" id="PF02542"/>
    </source>
</evidence>
<comment type="catalytic activity">
    <reaction evidence="1 14">
        <text>4-CDP-2-C-methyl-D-erythritol 2-phosphate = 2-C-methyl-D-erythritol 2,4-cyclic diphosphate + CMP</text>
        <dbReference type="Rhea" id="RHEA:23864"/>
        <dbReference type="ChEBI" id="CHEBI:57919"/>
        <dbReference type="ChEBI" id="CHEBI:58483"/>
        <dbReference type="ChEBI" id="CHEBI:60377"/>
        <dbReference type="EC" id="4.6.1.12"/>
    </reaction>
</comment>
<dbReference type="FunFam" id="3.90.550.10:FF:000003">
    <property type="entry name" value="2-C-methyl-D-erythritol 4-phosphate cytidylyltransferase"/>
    <property type="match status" value="1"/>
</dbReference>
<feature type="binding site" evidence="14">
    <location>
        <begin position="282"/>
        <end position="284"/>
    </location>
    <ligand>
        <name>4-CDP-2-C-methyl-D-erythritol 2-phosphate</name>
        <dbReference type="ChEBI" id="CHEBI:57919"/>
    </ligand>
</feature>
<gene>
    <name evidence="14" type="primary">ispDF</name>
    <name evidence="16" type="ORF">C8N35_105260</name>
</gene>
<feature type="binding site" evidence="14">
    <location>
        <position position="268"/>
    </location>
    <ligand>
        <name>a divalent metal cation</name>
        <dbReference type="ChEBI" id="CHEBI:60240"/>
    </ligand>
</feature>
<dbReference type="GO" id="GO:0019288">
    <property type="term" value="P:isopentenyl diphosphate biosynthetic process, methylerythritol 4-phosphate pathway"/>
    <property type="evidence" value="ECO:0007669"/>
    <property type="project" value="UniProtKB-UniRule"/>
</dbReference>
<dbReference type="HAMAP" id="MF_00108">
    <property type="entry name" value="IspD"/>
    <property type="match status" value="1"/>
</dbReference>
<name>A0A2T5V922_9HYPH</name>
<feature type="binding site" evidence="14">
    <location>
        <position position="365"/>
    </location>
    <ligand>
        <name>4-CDP-2-C-methyl-D-erythritol 2-phosphate</name>
        <dbReference type="ChEBI" id="CHEBI:57919"/>
    </ligand>
</feature>
<sequence>MGAAHGSAPKQYLPLGGHAILAKSLQSLAAAARISKILTVIHADDGEAYEEAVDGLYLGERLTAPVYGGATRQASVLAGLEALSADTPDFVLVHDGVRPFVTARTIDVIIDALLAGKEAVLAATPVVDTLKRVDEGGRITHTVPRDALWAAQTPQGFRFDPLLLAHRKAAAEGETAFTDDAAVAEWAGLEVFVVEGEKDNMKITTTDDMTSAQNRVAREDWAMLADIRMGQGYDVHAFVEGDHVTLGGIDISHDRRLSGHSDADVALHAITDAIFGALCDGDIGSHFPPSDPQWKGAASDIFLREAVNRVAKRGGVIAHLDLTIVCEAPKIGPHRESMRARIAQICGMEIDRVAVKATTSERLGFTGRREGIAALAAATVRLPLA</sequence>
<dbReference type="InterPro" id="IPR034683">
    <property type="entry name" value="IspD/TarI"/>
</dbReference>
<feature type="site" description="Transition state stabilizer" evidence="14">
    <location>
        <position position="260"/>
    </location>
</feature>
<dbReference type="HAMAP" id="MF_01520">
    <property type="entry name" value="IspDF"/>
    <property type="match status" value="1"/>
</dbReference>
<dbReference type="GO" id="GO:0016114">
    <property type="term" value="P:terpenoid biosynthetic process"/>
    <property type="evidence" value="ECO:0007669"/>
    <property type="project" value="InterPro"/>
</dbReference>